<dbReference type="PANTHER" id="PTHR11455">
    <property type="entry name" value="CRYPTOCHROME"/>
    <property type="match status" value="1"/>
</dbReference>
<dbReference type="GO" id="GO:0071949">
    <property type="term" value="F:FAD binding"/>
    <property type="evidence" value="ECO:0007669"/>
    <property type="project" value="TreeGrafter"/>
</dbReference>
<dbReference type="AlphaFoldDB" id="A0A4U6R5N2"/>
<dbReference type="SUPFAM" id="SSF52425">
    <property type="entry name" value="Cryptochrome/photolyase, N-terminal domain"/>
    <property type="match status" value="1"/>
</dbReference>
<proteinExistence type="predicted"/>
<dbReference type="PROSITE" id="PS51645">
    <property type="entry name" value="PHR_CRY_ALPHA_BETA"/>
    <property type="match status" value="1"/>
</dbReference>
<feature type="domain" description="Photolyase/cryptochrome alpha/beta" evidence="1">
    <location>
        <begin position="1"/>
        <end position="139"/>
    </location>
</feature>
<dbReference type="RefSeq" id="WP_137435582.1">
    <property type="nucleotide sequence ID" value="NZ_JANRHC010000001.1"/>
</dbReference>
<reference evidence="2 3" key="1">
    <citation type="submission" date="2019-05" db="EMBL/GenBank/DDBJ databases">
        <title>Marinobacter panjinensis sp. nov., a moderately halophilic bacterium isolated from sea tidal flat environment.</title>
        <authorList>
            <person name="Yang W."/>
            <person name="An M."/>
            <person name="He W."/>
            <person name="Luo X."/>
            <person name="Zhu L."/>
            <person name="Chen G."/>
            <person name="Zhang Y."/>
            <person name="Wang Y."/>
        </authorList>
    </citation>
    <scope>NUCLEOTIDE SEQUENCE [LARGE SCALE GENOMIC DNA]</scope>
    <source>
        <strain evidence="2 3">PJ-16</strain>
    </source>
</reference>
<dbReference type="GO" id="GO:0009416">
    <property type="term" value="P:response to light stimulus"/>
    <property type="evidence" value="ECO:0007669"/>
    <property type="project" value="TreeGrafter"/>
</dbReference>
<dbReference type="PANTHER" id="PTHR11455:SF9">
    <property type="entry name" value="CRYPTOCHROME CIRCADIAN CLOCK 5 ISOFORM X1"/>
    <property type="match status" value="1"/>
</dbReference>
<gene>
    <name evidence="2" type="ORF">FDP08_08740</name>
</gene>
<dbReference type="InterPro" id="IPR002081">
    <property type="entry name" value="Cryptochrome/DNA_photolyase_1"/>
</dbReference>
<dbReference type="InterPro" id="IPR014729">
    <property type="entry name" value="Rossmann-like_a/b/a_fold"/>
</dbReference>
<evidence type="ECO:0000259" key="1">
    <source>
        <dbReference type="PROSITE" id="PS51645"/>
    </source>
</evidence>
<organism evidence="2 3">
    <name type="scientific">Marinobacter panjinensis</name>
    <dbReference type="NCBI Taxonomy" id="2576384"/>
    <lineage>
        <taxon>Bacteria</taxon>
        <taxon>Pseudomonadati</taxon>
        <taxon>Pseudomonadota</taxon>
        <taxon>Gammaproteobacteria</taxon>
        <taxon>Pseudomonadales</taxon>
        <taxon>Marinobacteraceae</taxon>
        <taxon>Marinobacter</taxon>
    </lineage>
</organism>
<keyword evidence="2" id="KW-0456">Lyase</keyword>
<comment type="caution">
    <text evidence="2">The sequence shown here is derived from an EMBL/GenBank/DDBJ whole genome shotgun (WGS) entry which is preliminary data.</text>
</comment>
<evidence type="ECO:0000313" key="2">
    <source>
        <dbReference type="EMBL" id="TKV68172.1"/>
    </source>
</evidence>
<dbReference type="Pfam" id="PF00875">
    <property type="entry name" value="DNA_photolyase"/>
    <property type="match status" value="1"/>
</dbReference>
<keyword evidence="3" id="KW-1185">Reference proteome</keyword>
<dbReference type="InterPro" id="IPR006050">
    <property type="entry name" value="DNA_photolyase_N"/>
</dbReference>
<dbReference type="Proteomes" id="UP000308488">
    <property type="component" value="Unassembled WGS sequence"/>
</dbReference>
<dbReference type="GO" id="GO:0003904">
    <property type="term" value="F:deoxyribodipyrimidine photo-lyase activity"/>
    <property type="evidence" value="ECO:0007669"/>
    <property type="project" value="TreeGrafter"/>
</dbReference>
<name>A0A4U6R5N2_9GAMM</name>
<accession>A0A4U6R5N2</accession>
<dbReference type="OrthoDB" id="9772484at2"/>
<dbReference type="EMBL" id="SZYH01000001">
    <property type="protein sequence ID" value="TKV68172.1"/>
    <property type="molecule type" value="Genomic_DNA"/>
</dbReference>
<dbReference type="GO" id="GO:0003677">
    <property type="term" value="F:DNA binding"/>
    <property type="evidence" value="ECO:0007669"/>
    <property type="project" value="TreeGrafter"/>
</dbReference>
<sequence length="139" mass="15881">MTTVVWFKRDLRTRDHEPLAAAARLGEPVIPLYIVEDDYWQLPDTSERQWAFIQESLADLARQLIKSGNRLVIRKGKVTDALRQLKASHNIRRLFCHQETGVPELPPVTSYRCLTSQLASTVNRARPEAISIGHNRAHS</sequence>
<evidence type="ECO:0000313" key="3">
    <source>
        <dbReference type="Proteomes" id="UP000308488"/>
    </source>
</evidence>
<dbReference type="InterPro" id="IPR036155">
    <property type="entry name" value="Crypto/Photolyase_N_sf"/>
</dbReference>
<protein>
    <submittedName>
        <fullName evidence="2">Deoxyribodipyrimidine photo-lyase</fullName>
    </submittedName>
</protein>
<dbReference type="Gene3D" id="3.40.50.620">
    <property type="entry name" value="HUPs"/>
    <property type="match status" value="1"/>
</dbReference>